<dbReference type="Pfam" id="PF01614">
    <property type="entry name" value="IclR_C"/>
    <property type="match status" value="1"/>
</dbReference>
<evidence type="ECO:0008006" key="8">
    <source>
        <dbReference type="Google" id="ProtNLM"/>
    </source>
</evidence>
<dbReference type="SUPFAM" id="SSF55781">
    <property type="entry name" value="GAF domain-like"/>
    <property type="match status" value="1"/>
</dbReference>
<dbReference type="AlphaFoldDB" id="A0A1Y3PNY2"/>
<dbReference type="InterPro" id="IPR011991">
    <property type="entry name" value="ArsR-like_HTH"/>
</dbReference>
<feature type="domain" description="HTH iclR-type" evidence="4">
    <location>
        <begin position="4"/>
        <end position="65"/>
    </location>
</feature>
<evidence type="ECO:0000256" key="1">
    <source>
        <dbReference type="ARBA" id="ARBA00023015"/>
    </source>
</evidence>
<feature type="domain" description="IclR-ED" evidence="5">
    <location>
        <begin position="66"/>
        <end position="252"/>
    </location>
</feature>
<evidence type="ECO:0000259" key="5">
    <source>
        <dbReference type="PROSITE" id="PS51078"/>
    </source>
</evidence>
<evidence type="ECO:0000256" key="2">
    <source>
        <dbReference type="ARBA" id="ARBA00023125"/>
    </source>
</evidence>
<evidence type="ECO:0000313" key="7">
    <source>
        <dbReference type="Proteomes" id="UP000196475"/>
    </source>
</evidence>
<reference evidence="7" key="1">
    <citation type="submission" date="2016-06" db="EMBL/GenBank/DDBJ databases">
        <authorList>
            <person name="Nascimento L."/>
            <person name="Pereira R.V."/>
            <person name="Martins L.F."/>
            <person name="Quaggio R.B."/>
            <person name="Silva A.M."/>
            <person name="Setubal J.C."/>
        </authorList>
    </citation>
    <scope>NUCLEOTIDE SEQUENCE [LARGE SCALE GENOMIC DNA]</scope>
</reference>
<evidence type="ECO:0000259" key="4">
    <source>
        <dbReference type="PROSITE" id="PS51077"/>
    </source>
</evidence>
<dbReference type="Gene3D" id="1.10.10.10">
    <property type="entry name" value="Winged helix-like DNA-binding domain superfamily/Winged helix DNA-binding domain"/>
    <property type="match status" value="1"/>
</dbReference>
<dbReference type="Proteomes" id="UP000196475">
    <property type="component" value="Unassembled WGS sequence"/>
</dbReference>
<dbReference type="GO" id="GO:0003677">
    <property type="term" value="F:DNA binding"/>
    <property type="evidence" value="ECO:0007669"/>
    <property type="project" value="UniProtKB-KW"/>
</dbReference>
<dbReference type="EMBL" id="LZRT01000069">
    <property type="protein sequence ID" value="OUM87826.1"/>
    <property type="molecule type" value="Genomic_DNA"/>
</dbReference>
<dbReference type="GO" id="GO:0003700">
    <property type="term" value="F:DNA-binding transcription factor activity"/>
    <property type="evidence" value="ECO:0007669"/>
    <property type="project" value="TreeGrafter"/>
</dbReference>
<protein>
    <recommendedName>
        <fullName evidence="8">IclR family transcriptional regulator</fullName>
    </recommendedName>
</protein>
<dbReference type="SMART" id="SM00346">
    <property type="entry name" value="HTH_ICLR"/>
    <property type="match status" value="1"/>
</dbReference>
<accession>A0A1Y3PNY2</accession>
<dbReference type="InterPro" id="IPR029016">
    <property type="entry name" value="GAF-like_dom_sf"/>
</dbReference>
<evidence type="ECO:0000256" key="3">
    <source>
        <dbReference type="ARBA" id="ARBA00023163"/>
    </source>
</evidence>
<dbReference type="PANTHER" id="PTHR30136:SF24">
    <property type="entry name" value="HTH-TYPE TRANSCRIPTIONAL REPRESSOR ALLR"/>
    <property type="match status" value="1"/>
</dbReference>
<keyword evidence="2" id="KW-0238">DNA-binding</keyword>
<organism evidence="6 7">
    <name type="scientific">Bacillus thermozeamaize</name>
    <dbReference type="NCBI Taxonomy" id="230954"/>
    <lineage>
        <taxon>Bacteria</taxon>
        <taxon>Bacillati</taxon>
        <taxon>Bacillota</taxon>
        <taxon>Bacilli</taxon>
        <taxon>Bacillales</taxon>
        <taxon>Bacillaceae</taxon>
        <taxon>Bacillus</taxon>
    </lineage>
</organism>
<gene>
    <name evidence="6" type="ORF">BAA01_14580</name>
</gene>
<sequence>MERQNRVLREFLILNSILEKDNDAGIRETAKELGLAPSTVHRILSVLQQSGYVRKLKNGRYAVGIELVRLALLVLQKFDQSALIHQTLQRAMENTGETCVLYIVAADHAQVFVMDVAHSSHPLQYQIKVGDCHQITAGASGQASLAFFPGTLREQIASRELTKYTNETIQDKKRLLDRLEQIRKRGYAISKGEHIEGAVGIAVPIFTEIDGTRVAGNVCVTIPQQRFRDEMTEPIVAALKNASAELSVLLEAQFETDRQSGVAWPLRDPEFQP</sequence>
<dbReference type="InterPro" id="IPR014757">
    <property type="entry name" value="Tscrpt_reg_IclR_C"/>
</dbReference>
<dbReference type="CDD" id="cd00090">
    <property type="entry name" value="HTH_ARSR"/>
    <property type="match status" value="1"/>
</dbReference>
<dbReference type="InterPro" id="IPR036388">
    <property type="entry name" value="WH-like_DNA-bd_sf"/>
</dbReference>
<dbReference type="SUPFAM" id="SSF46785">
    <property type="entry name" value="Winged helix' DNA-binding domain"/>
    <property type="match status" value="1"/>
</dbReference>
<keyword evidence="1" id="KW-0805">Transcription regulation</keyword>
<proteinExistence type="predicted"/>
<dbReference type="PROSITE" id="PS51078">
    <property type="entry name" value="ICLR_ED"/>
    <property type="match status" value="1"/>
</dbReference>
<dbReference type="InterPro" id="IPR005471">
    <property type="entry name" value="Tscrpt_reg_IclR_N"/>
</dbReference>
<dbReference type="PANTHER" id="PTHR30136">
    <property type="entry name" value="HELIX-TURN-HELIX TRANSCRIPTIONAL REGULATOR, ICLR FAMILY"/>
    <property type="match status" value="1"/>
</dbReference>
<dbReference type="Gene3D" id="3.30.450.40">
    <property type="match status" value="1"/>
</dbReference>
<evidence type="ECO:0000313" key="6">
    <source>
        <dbReference type="EMBL" id="OUM87826.1"/>
    </source>
</evidence>
<keyword evidence="3" id="KW-0804">Transcription</keyword>
<dbReference type="Pfam" id="PF09339">
    <property type="entry name" value="HTH_IclR"/>
    <property type="match status" value="1"/>
</dbReference>
<dbReference type="GO" id="GO:0045892">
    <property type="term" value="P:negative regulation of DNA-templated transcription"/>
    <property type="evidence" value="ECO:0007669"/>
    <property type="project" value="UniProtKB-ARBA"/>
</dbReference>
<name>A0A1Y3PNY2_9BACI</name>
<comment type="caution">
    <text evidence="6">The sequence shown here is derived from an EMBL/GenBank/DDBJ whole genome shotgun (WGS) entry which is preliminary data.</text>
</comment>
<dbReference type="InterPro" id="IPR050707">
    <property type="entry name" value="HTH_MetabolicPath_Reg"/>
</dbReference>
<dbReference type="InterPro" id="IPR036390">
    <property type="entry name" value="WH_DNA-bd_sf"/>
</dbReference>
<dbReference type="PROSITE" id="PS51077">
    <property type="entry name" value="HTH_ICLR"/>
    <property type="match status" value="1"/>
</dbReference>